<accession>A0A1T2CG86</accession>
<keyword evidence="1" id="KW-0472">Membrane</keyword>
<dbReference type="EMBL" id="MPNX01000078">
    <property type="protein sequence ID" value="OOY33724.1"/>
    <property type="molecule type" value="Genomic_DNA"/>
</dbReference>
<evidence type="ECO:0000313" key="3">
    <source>
        <dbReference type="Proteomes" id="UP000190962"/>
    </source>
</evidence>
<dbReference type="AlphaFoldDB" id="A0A1T2CG86"/>
<reference evidence="2 3" key="1">
    <citation type="submission" date="2016-11" db="EMBL/GenBank/DDBJ databases">
        <title>Mixed transmission modes and dynamic genome evolution in an obligate animal-bacterial symbiosis.</title>
        <authorList>
            <person name="Russell S.L."/>
            <person name="Corbett-Detig R.B."/>
            <person name="Cavanaugh C.M."/>
        </authorList>
    </citation>
    <scope>NUCLEOTIDE SEQUENCE [LARGE SCALE GENOMIC DNA]</scope>
    <source>
        <strain evidence="2">MA-KB16</strain>
    </source>
</reference>
<feature type="transmembrane region" description="Helical" evidence="1">
    <location>
        <begin position="51"/>
        <end position="71"/>
    </location>
</feature>
<dbReference type="Proteomes" id="UP000190962">
    <property type="component" value="Unassembled WGS sequence"/>
</dbReference>
<evidence type="ECO:0000313" key="2">
    <source>
        <dbReference type="EMBL" id="OOY33724.1"/>
    </source>
</evidence>
<feature type="transmembrane region" description="Helical" evidence="1">
    <location>
        <begin position="23"/>
        <end position="45"/>
    </location>
</feature>
<gene>
    <name evidence="2" type="ORF">BOV88_13745</name>
</gene>
<feature type="transmembrane region" description="Helical" evidence="1">
    <location>
        <begin position="78"/>
        <end position="97"/>
    </location>
</feature>
<organism evidence="2 3">
    <name type="scientific">Solemya velum gill symbiont</name>
    <dbReference type="NCBI Taxonomy" id="2340"/>
    <lineage>
        <taxon>Bacteria</taxon>
        <taxon>Pseudomonadati</taxon>
        <taxon>Pseudomonadota</taxon>
        <taxon>Gammaproteobacteria</taxon>
        <taxon>sulfur-oxidizing symbionts</taxon>
    </lineage>
</organism>
<name>A0A1T2CG86_SOVGS</name>
<keyword evidence="1" id="KW-1133">Transmembrane helix</keyword>
<keyword evidence="1" id="KW-0812">Transmembrane</keyword>
<sequence>MIVMFLFARVLLFRAQEMVYRKVALFLLHYLLSRLIVLYLAWRLIQKNLYMWMTHSSVLINLINGLIRMVLNSQKPKLCACIFVSSMIFILTLKAPISVVKEFKFLGLFWTLNSPSFLTFVTIV</sequence>
<evidence type="ECO:0000256" key="1">
    <source>
        <dbReference type="SAM" id="Phobius"/>
    </source>
</evidence>
<proteinExistence type="predicted"/>
<protein>
    <submittedName>
        <fullName evidence="2">Uncharacterized protein</fullName>
    </submittedName>
</protein>
<comment type="caution">
    <text evidence="2">The sequence shown here is derived from an EMBL/GenBank/DDBJ whole genome shotgun (WGS) entry which is preliminary data.</text>
</comment>